<organism evidence="1">
    <name type="scientific">Oryza glaberrima</name>
    <name type="common">African rice</name>
    <dbReference type="NCBI Taxonomy" id="4538"/>
    <lineage>
        <taxon>Eukaryota</taxon>
        <taxon>Viridiplantae</taxon>
        <taxon>Streptophyta</taxon>
        <taxon>Embryophyta</taxon>
        <taxon>Tracheophyta</taxon>
        <taxon>Spermatophyta</taxon>
        <taxon>Magnoliopsida</taxon>
        <taxon>Liliopsida</taxon>
        <taxon>Poales</taxon>
        <taxon>Poaceae</taxon>
        <taxon>BOP clade</taxon>
        <taxon>Oryzoideae</taxon>
        <taxon>Oryzeae</taxon>
        <taxon>Oryzinae</taxon>
        <taxon>Oryza</taxon>
    </lineage>
</organism>
<gene>
    <name evidence="1" type="primary">Ogl12g0021P10_1</name>
</gene>
<evidence type="ECO:0000313" key="1">
    <source>
        <dbReference type="EMBL" id="CBX24448.1"/>
    </source>
</evidence>
<protein>
    <submittedName>
        <fullName evidence="1">Hypothetical_protein</fullName>
    </submittedName>
</protein>
<accession>G2XLH8</accession>
<dbReference type="AlphaFoldDB" id="G2XLH8"/>
<sequence>MRWRGRGASKDHIALPCLHSVTMPKAALLQEPQASPSFTICGGCKEKGLLPGKAAVPKAKANTKG</sequence>
<reference evidence="1" key="1">
    <citation type="submission" date="2010-10" db="EMBL/GenBank/DDBJ databases">
        <authorList>
            <person name="Genoscope - CEA"/>
        </authorList>
    </citation>
    <scope>NUCLEOTIDE SEQUENCE</scope>
</reference>
<proteinExistence type="predicted"/>
<name>G2XLH8_ORYGL</name>
<dbReference type="EMBL" id="FQ377947">
    <property type="protein sequence ID" value="CBX24448.1"/>
    <property type="molecule type" value="Genomic_DNA"/>
</dbReference>